<evidence type="ECO:0000313" key="3">
    <source>
        <dbReference type="Proteomes" id="UP000607397"/>
    </source>
</evidence>
<feature type="region of interest" description="Disordered" evidence="1">
    <location>
        <begin position="303"/>
        <end position="326"/>
    </location>
</feature>
<dbReference type="InterPro" id="IPR025569">
    <property type="entry name" value="DUF4335"/>
</dbReference>
<dbReference type="EMBL" id="WVIC01000018">
    <property type="protein sequence ID" value="NCJ06910.1"/>
    <property type="molecule type" value="Genomic_DNA"/>
</dbReference>
<feature type="region of interest" description="Disordered" evidence="1">
    <location>
        <begin position="203"/>
        <end position="274"/>
    </location>
</feature>
<proteinExistence type="predicted"/>
<evidence type="ECO:0000256" key="1">
    <source>
        <dbReference type="SAM" id="MobiDB-lite"/>
    </source>
</evidence>
<evidence type="ECO:0000313" key="2">
    <source>
        <dbReference type="EMBL" id="NCJ06910.1"/>
    </source>
</evidence>
<feature type="compositionally biased region" description="Pro residues" evidence="1">
    <location>
        <begin position="233"/>
        <end position="256"/>
    </location>
</feature>
<dbReference type="AlphaFoldDB" id="A0A8K2A8A3"/>
<gene>
    <name evidence="2" type="ORF">GS597_10395</name>
</gene>
<sequence length="427" mass="45967">MPEVSRLYTPPTCTLEITAQTSALSRWTRQPVVKSVQFLLSFEGSPEKSREPLEIRGDHTQLESLHEAVQAYIQTVLALPLEQSSLELDPPDVSPPHGEMFPATQGVSLRPQGLLQHELRVGALAFDLPIISLKTTQLFDLATALDAYAAELDTLPLVAASPRWQQAPPTWMRSAAAVVFLVGISAASVPLLQGLNQDLEVETARQETPPLADESYPASVAATPTSPLRVPSLEPPPPLLPSVPLPTPALPDPLPQPVLEAPPAALPLPPPVPTAAKQTDLPAPLVALPPELDLQPAAPATFERSEPFAGNRSSTAPSASDPAAMRSPESALLDVIPQVAEARQFFVERWQVPTELDQTIQYTLILNQNGSLQGIQPWGSTAEIFLDRTPMPLLNQPFVSPLSQPTPAHLRLVLGADGSVQTYMEPR</sequence>
<keyword evidence="3" id="KW-1185">Reference proteome</keyword>
<name>A0A8K2A8A3_9CYAN</name>
<reference evidence="2" key="1">
    <citation type="submission" date="2019-12" db="EMBL/GenBank/DDBJ databases">
        <title>High-Quality draft genome sequences of three cyanobacteria isolated from the limestone walls of the Old Cathedral of Coimbra.</title>
        <authorList>
            <person name="Tiago I."/>
            <person name="Soares F."/>
            <person name="Portugal A."/>
        </authorList>
    </citation>
    <scope>NUCLEOTIDE SEQUENCE [LARGE SCALE GENOMIC DNA]</scope>
    <source>
        <strain evidence="2">C</strain>
    </source>
</reference>
<comment type="caution">
    <text evidence="2">The sequence shown here is derived from an EMBL/GenBank/DDBJ whole genome shotgun (WGS) entry which is preliminary data.</text>
</comment>
<protein>
    <submittedName>
        <fullName evidence="2">DUF4335 domain-containing protein</fullName>
    </submittedName>
</protein>
<feature type="compositionally biased region" description="Pro residues" evidence="1">
    <location>
        <begin position="264"/>
        <end position="273"/>
    </location>
</feature>
<organism evidence="2 3">
    <name type="scientific">Petrachloros mirabilis ULC683</name>
    <dbReference type="NCBI Taxonomy" id="2781853"/>
    <lineage>
        <taxon>Bacteria</taxon>
        <taxon>Bacillati</taxon>
        <taxon>Cyanobacteriota</taxon>
        <taxon>Cyanophyceae</taxon>
        <taxon>Synechococcales</taxon>
        <taxon>Petrachlorosaceae</taxon>
        <taxon>Petrachloros</taxon>
        <taxon>Petrachloros mirabilis</taxon>
    </lineage>
</organism>
<dbReference type="Proteomes" id="UP000607397">
    <property type="component" value="Unassembled WGS sequence"/>
</dbReference>
<accession>A0A8K2A8A3</accession>
<dbReference type="Pfam" id="PF14233">
    <property type="entry name" value="DUF4335"/>
    <property type="match status" value="1"/>
</dbReference>
<feature type="compositionally biased region" description="Low complexity" evidence="1">
    <location>
        <begin position="313"/>
        <end position="324"/>
    </location>
</feature>
<dbReference type="RefSeq" id="WP_161825386.1">
    <property type="nucleotide sequence ID" value="NZ_WVIC01000018.1"/>
</dbReference>